<proteinExistence type="predicted"/>
<evidence type="ECO:0000313" key="1">
    <source>
        <dbReference type="EnsemblPlants" id="AVESA.00010b.r2.5DG1000870.1.CDS"/>
    </source>
</evidence>
<evidence type="ECO:0000313" key="2">
    <source>
        <dbReference type="Proteomes" id="UP001732700"/>
    </source>
</evidence>
<protein>
    <submittedName>
        <fullName evidence="1">Uncharacterized protein</fullName>
    </submittedName>
</protein>
<reference evidence="1" key="1">
    <citation type="submission" date="2021-05" db="EMBL/GenBank/DDBJ databases">
        <authorList>
            <person name="Scholz U."/>
            <person name="Mascher M."/>
            <person name="Fiebig A."/>
        </authorList>
    </citation>
    <scope>NUCLEOTIDE SEQUENCE [LARGE SCALE GENOMIC DNA]</scope>
</reference>
<reference evidence="1" key="2">
    <citation type="submission" date="2025-09" db="UniProtKB">
        <authorList>
            <consortium name="EnsemblPlants"/>
        </authorList>
    </citation>
    <scope>IDENTIFICATION</scope>
</reference>
<dbReference type="EnsemblPlants" id="AVESA.00010b.r2.5DG1000870.1">
    <property type="protein sequence ID" value="AVESA.00010b.r2.5DG1000870.1.CDS"/>
    <property type="gene ID" value="AVESA.00010b.r2.5DG1000870"/>
</dbReference>
<keyword evidence="2" id="KW-1185">Reference proteome</keyword>
<name>A0ACD5YLB1_AVESA</name>
<organism evidence="1 2">
    <name type="scientific">Avena sativa</name>
    <name type="common">Oat</name>
    <dbReference type="NCBI Taxonomy" id="4498"/>
    <lineage>
        <taxon>Eukaryota</taxon>
        <taxon>Viridiplantae</taxon>
        <taxon>Streptophyta</taxon>
        <taxon>Embryophyta</taxon>
        <taxon>Tracheophyta</taxon>
        <taxon>Spermatophyta</taxon>
        <taxon>Magnoliopsida</taxon>
        <taxon>Liliopsida</taxon>
        <taxon>Poales</taxon>
        <taxon>Poaceae</taxon>
        <taxon>BOP clade</taxon>
        <taxon>Pooideae</taxon>
        <taxon>Poodae</taxon>
        <taxon>Poeae</taxon>
        <taxon>Poeae Chloroplast Group 1 (Aveneae type)</taxon>
        <taxon>Aveninae</taxon>
        <taxon>Avena</taxon>
    </lineage>
</organism>
<dbReference type="Proteomes" id="UP001732700">
    <property type="component" value="Chromosome 5D"/>
</dbReference>
<sequence>MLAHAMSAGLLPAGVVAAIDKRRRAFLWTGDDSCTGGQCKNSALLAKFLTKIHSNTDAPWACWFRRRYGWSDTRDLGDPHSLDTPIWKDIVAGLSFFRSISIVNIGDGSSTASGSTIGLGTPLLVNATQLSSHTLPSDTSLFRRLSSKGWKTPSSRVSPMRLRQT</sequence>
<accession>A0ACD5YLB1</accession>